<dbReference type="Pfam" id="PF10536">
    <property type="entry name" value="PMD"/>
    <property type="match status" value="1"/>
</dbReference>
<evidence type="ECO:0000259" key="1">
    <source>
        <dbReference type="Pfam" id="PF10536"/>
    </source>
</evidence>
<protein>
    <submittedName>
        <fullName evidence="2">Serine/threonine-protein phosphatase 7 long form-like protein</fullName>
    </submittedName>
</protein>
<reference evidence="2" key="1">
    <citation type="submission" date="2020-09" db="EMBL/GenBank/DDBJ databases">
        <title>Genome-Enabled Discovery of Anthraquinone Biosynthesis in Senna tora.</title>
        <authorList>
            <person name="Kang S.-H."/>
            <person name="Pandey R.P."/>
            <person name="Lee C.-M."/>
            <person name="Sim J.-S."/>
            <person name="Jeong J.-T."/>
            <person name="Choi B.-S."/>
            <person name="Jung M."/>
            <person name="Ginzburg D."/>
            <person name="Zhao K."/>
            <person name="Won S.Y."/>
            <person name="Oh T.-J."/>
            <person name="Yu Y."/>
            <person name="Kim N.-H."/>
            <person name="Lee O.R."/>
            <person name="Lee T.-H."/>
            <person name="Bashyal P."/>
            <person name="Kim T.-S."/>
            <person name="Lee W.-H."/>
            <person name="Kawkins C."/>
            <person name="Kim C.-K."/>
            <person name="Kim J.S."/>
            <person name="Ahn B.O."/>
            <person name="Rhee S.Y."/>
            <person name="Sohng J.K."/>
        </authorList>
    </citation>
    <scope>NUCLEOTIDE SEQUENCE</scope>
    <source>
        <tissue evidence="2">Leaf</tissue>
    </source>
</reference>
<dbReference type="InterPro" id="IPR044824">
    <property type="entry name" value="MAIN-like"/>
</dbReference>
<proteinExistence type="predicted"/>
<dbReference type="AlphaFoldDB" id="A0A835CHC7"/>
<accession>A0A835CHC7</accession>
<evidence type="ECO:0000313" key="2">
    <source>
        <dbReference type="EMBL" id="KAF7842264.1"/>
    </source>
</evidence>
<dbReference type="PANTHER" id="PTHR46033">
    <property type="entry name" value="PROTEIN MAIN-LIKE 2"/>
    <property type="match status" value="1"/>
</dbReference>
<gene>
    <name evidence="2" type="ORF">G2W53_004562</name>
</gene>
<dbReference type="GO" id="GO:0010073">
    <property type="term" value="P:meristem maintenance"/>
    <property type="evidence" value="ECO:0007669"/>
    <property type="project" value="InterPro"/>
</dbReference>
<dbReference type="OrthoDB" id="1937605at2759"/>
<keyword evidence="3" id="KW-1185">Reference proteome</keyword>
<dbReference type="Proteomes" id="UP000634136">
    <property type="component" value="Unassembled WGS sequence"/>
</dbReference>
<dbReference type="EMBL" id="JAAIUW010000002">
    <property type="protein sequence ID" value="KAF7842264.1"/>
    <property type="molecule type" value="Genomic_DNA"/>
</dbReference>
<organism evidence="2 3">
    <name type="scientific">Senna tora</name>
    <dbReference type="NCBI Taxonomy" id="362788"/>
    <lineage>
        <taxon>Eukaryota</taxon>
        <taxon>Viridiplantae</taxon>
        <taxon>Streptophyta</taxon>
        <taxon>Embryophyta</taxon>
        <taxon>Tracheophyta</taxon>
        <taxon>Spermatophyta</taxon>
        <taxon>Magnoliopsida</taxon>
        <taxon>eudicotyledons</taxon>
        <taxon>Gunneridae</taxon>
        <taxon>Pentapetalae</taxon>
        <taxon>rosids</taxon>
        <taxon>fabids</taxon>
        <taxon>Fabales</taxon>
        <taxon>Fabaceae</taxon>
        <taxon>Caesalpinioideae</taxon>
        <taxon>Cassia clade</taxon>
        <taxon>Senna</taxon>
    </lineage>
</organism>
<sequence length="246" mass="28905">MDPIREAARYIKPSPVNDYVFYLQSCHRSEAVWQGHKMPVVRPHRHKKATFKYPPREFVLLLISSGFYGAARAGFFPYEWHMVTDLLMRWRAETHTFHLAIDIGEASITLEDIAIQLGLPIDGKDVVDNMRYQWLKLCQELLGKTPRGEDIEGVFLMPNTFENMVQLMYLPLLRDLEQTWKYSWGSAVLAFLFRFHSCTEIEWPQVLPNERRCKGCGVERLSFIRHGVVYARRDRVYLEDGQHVRD</sequence>
<dbReference type="InterPro" id="IPR019557">
    <property type="entry name" value="AminoTfrase-like_pln_mobile"/>
</dbReference>
<evidence type="ECO:0000313" key="3">
    <source>
        <dbReference type="Proteomes" id="UP000634136"/>
    </source>
</evidence>
<comment type="caution">
    <text evidence="2">The sequence shown here is derived from an EMBL/GenBank/DDBJ whole genome shotgun (WGS) entry which is preliminary data.</text>
</comment>
<name>A0A835CHC7_9FABA</name>
<dbReference type="PANTHER" id="PTHR46033:SF8">
    <property type="entry name" value="PROTEIN MAINTENANCE OF MERISTEMS-LIKE"/>
    <property type="match status" value="1"/>
</dbReference>
<feature type="domain" description="Aminotransferase-like plant mobile" evidence="1">
    <location>
        <begin position="66"/>
        <end position="148"/>
    </location>
</feature>